<dbReference type="EC" id="2.3.1.225" evidence="1"/>
<dbReference type="SUPFAM" id="SSF48403">
    <property type="entry name" value="Ankyrin repeat"/>
    <property type="match status" value="1"/>
</dbReference>
<evidence type="ECO:0000313" key="5">
    <source>
        <dbReference type="EMBL" id="RPB21394.1"/>
    </source>
</evidence>
<dbReference type="Proteomes" id="UP000267821">
    <property type="component" value="Unassembled WGS sequence"/>
</dbReference>
<dbReference type="Pfam" id="PF12796">
    <property type="entry name" value="Ank_2"/>
    <property type="match status" value="1"/>
</dbReference>
<reference evidence="5 6" key="1">
    <citation type="journal article" date="2018" name="Nat. Ecol. Evol.">
        <title>Pezizomycetes genomes reveal the molecular basis of ectomycorrhizal truffle lifestyle.</title>
        <authorList>
            <person name="Murat C."/>
            <person name="Payen T."/>
            <person name="Noel B."/>
            <person name="Kuo A."/>
            <person name="Morin E."/>
            <person name="Chen J."/>
            <person name="Kohler A."/>
            <person name="Krizsan K."/>
            <person name="Balestrini R."/>
            <person name="Da Silva C."/>
            <person name="Montanini B."/>
            <person name="Hainaut M."/>
            <person name="Levati E."/>
            <person name="Barry K.W."/>
            <person name="Belfiori B."/>
            <person name="Cichocki N."/>
            <person name="Clum A."/>
            <person name="Dockter R.B."/>
            <person name="Fauchery L."/>
            <person name="Guy J."/>
            <person name="Iotti M."/>
            <person name="Le Tacon F."/>
            <person name="Lindquist E.A."/>
            <person name="Lipzen A."/>
            <person name="Malagnac F."/>
            <person name="Mello A."/>
            <person name="Molinier V."/>
            <person name="Miyauchi S."/>
            <person name="Poulain J."/>
            <person name="Riccioni C."/>
            <person name="Rubini A."/>
            <person name="Sitrit Y."/>
            <person name="Splivallo R."/>
            <person name="Traeger S."/>
            <person name="Wang M."/>
            <person name="Zifcakova L."/>
            <person name="Wipf D."/>
            <person name="Zambonelli A."/>
            <person name="Paolocci F."/>
            <person name="Nowrousian M."/>
            <person name="Ottonello S."/>
            <person name="Baldrian P."/>
            <person name="Spatafora J.W."/>
            <person name="Henrissat B."/>
            <person name="Nagy L.G."/>
            <person name="Aury J.M."/>
            <person name="Wincker P."/>
            <person name="Grigoriev I.V."/>
            <person name="Bonfante P."/>
            <person name="Martin F.M."/>
        </authorList>
    </citation>
    <scope>NUCLEOTIDE SEQUENCE [LARGE SCALE GENOMIC DNA]</scope>
    <source>
        <strain evidence="5 6">ATCC MYA-4762</strain>
    </source>
</reference>
<dbReference type="OrthoDB" id="823504at2759"/>
<proteinExistence type="predicted"/>
<organism evidence="5 6">
    <name type="scientific">Terfezia boudieri ATCC MYA-4762</name>
    <dbReference type="NCBI Taxonomy" id="1051890"/>
    <lineage>
        <taxon>Eukaryota</taxon>
        <taxon>Fungi</taxon>
        <taxon>Dikarya</taxon>
        <taxon>Ascomycota</taxon>
        <taxon>Pezizomycotina</taxon>
        <taxon>Pezizomycetes</taxon>
        <taxon>Pezizales</taxon>
        <taxon>Pezizaceae</taxon>
        <taxon>Terfezia</taxon>
    </lineage>
</organism>
<keyword evidence="3 4" id="KW-0040">ANK repeat</keyword>
<dbReference type="EMBL" id="ML121560">
    <property type="protein sequence ID" value="RPB21394.1"/>
    <property type="molecule type" value="Genomic_DNA"/>
</dbReference>
<keyword evidence="6" id="KW-1185">Reference proteome</keyword>
<dbReference type="SMART" id="SM00248">
    <property type="entry name" value="ANK"/>
    <property type="match status" value="4"/>
</dbReference>
<dbReference type="InterPro" id="IPR002110">
    <property type="entry name" value="Ankyrin_rpt"/>
</dbReference>
<dbReference type="PANTHER" id="PTHR24161:SF85">
    <property type="entry name" value="PALMITOYLTRANSFERASE HIP14"/>
    <property type="match status" value="1"/>
</dbReference>
<protein>
    <recommendedName>
        <fullName evidence="1">protein S-acyltransferase</fullName>
        <ecNumber evidence="1">2.3.1.225</ecNumber>
    </recommendedName>
</protein>
<dbReference type="Gene3D" id="1.25.40.20">
    <property type="entry name" value="Ankyrin repeat-containing domain"/>
    <property type="match status" value="1"/>
</dbReference>
<dbReference type="PANTHER" id="PTHR24161">
    <property type="entry name" value="ANK_REP_REGION DOMAIN-CONTAINING PROTEIN-RELATED"/>
    <property type="match status" value="1"/>
</dbReference>
<dbReference type="InParanoid" id="A0A3N4LET1"/>
<dbReference type="STRING" id="1051890.A0A3N4LET1"/>
<evidence type="ECO:0000256" key="3">
    <source>
        <dbReference type="ARBA" id="ARBA00023043"/>
    </source>
</evidence>
<evidence type="ECO:0000256" key="1">
    <source>
        <dbReference type="ARBA" id="ARBA00012210"/>
    </source>
</evidence>
<dbReference type="InterPro" id="IPR036770">
    <property type="entry name" value="Ankyrin_rpt-contain_sf"/>
</dbReference>
<evidence type="ECO:0000313" key="6">
    <source>
        <dbReference type="Proteomes" id="UP000267821"/>
    </source>
</evidence>
<evidence type="ECO:0000256" key="2">
    <source>
        <dbReference type="ARBA" id="ARBA00022737"/>
    </source>
</evidence>
<accession>A0A3N4LET1</accession>
<evidence type="ECO:0000256" key="4">
    <source>
        <dbReference type="PROSITE-ProRule" id="PRU00023"/>
    </source>
</evidence>
<dbReference type="Pfam" id="PF00023">
    <property type="entry name" value="Ank"/>
    <property type="match status" value="1"/>
</dbReference>
<dbReference type="GO" id="GO:0019706">
    <property type="term" value="F:protein-cysteine S-palmitoyltransferase activity"/>
    <property type="evidence" value="ECO:0007669"/>
    <property type="project" value="UniProtKB-EC"/>
</dbReference>
<feature type="repeat" description="ANK" evidence="4">
    <location>
        <begin position="174"/>
        <end position="200"/>
    </location>
</feature>
<dbReference type="PROSITE" id="PS50088">
    <property type="entry name" value="ANK_REPEAT"/>
    <property type="match status" value="2"/>
</dbReference>
<dbReference type="PROSITE" id="PS50297">
    <property type="entry name" value="ANK_REP_REGION"/>
    <property type="match status" value="2"/>
</dbReference>
<gene>
    <name evidence="5" type="ORF">L211DRAFT_444956</name>
</gene>
<dbReference type="AlphaFoldDB" id="A0A3N4LET1"/>
<keyword evidence="2" id="KW-0677">Repeat</keyword>
<sequence length="375" mass="40341">MNAFAKITDWLLILTNGISRNLQLHVVRQPMTAPPDSVRNLTIIYHPQPPPGEGSINLGTIPTIHALDPNGRSPLHIAIRHRLPLEIVKLLISLGGNISAKDDQEVNCLHEALQLSPPANISNAPGCRTEWTKSYLLPLIEMLLDSLVTSHPTNTNDSEEDSVVQLVNEPMAWSSDSPLHLALRFNQDISIVQLLVDRGAVVEGVLDVFGASPMHIVCQNLANNSNEIPRKAAIVNLLLQNGAAAEINTKTADGHTPLHYAVKALYASPTSGSSAGTPPTATSTNAYATASFKDSCNVIEMLIEKGSADVSIRNNDGYAPVELASLALAGRVEADCSTNTHGGVETMMLLGNVVKLLVKADRERYLQKEDEMGGR</sequence>
<name>A0A3N4LET1_9PEZI</name>
<feature type="repeat" description="ANK" evidence="4">
    <location>
        <begin position="70"/>
        <end position="103"/>
    </location>
</feature>